<dbReference type="InParanoid" id="A0A2P5EDA2"/>
<evidence type="ECO:0000313" key="2">
    <source>
        <dbReference type="Proteomes" id="UP000237000"/>
    </source>
</evidence>
<dbReference type="AlphaFoldDB" id="A0A2P5EDA2"/>
<accession>A0A2P5EDA2</accession>
<dbReference type="OrthoDB" id="10415216at2759"/>
<sequence>NSTVGLSLFRVIVGDDEVVYGPVENEGINIVANGRLAIIDLGEIGNRHLVAENGFIQGSLFRNIFVNGNIGNRGIANCDSGGGRGGVPVDIPGTPNPFNEEADLVFGPPMLENLPPPLWEDIPINTCSTQYIPSIHSFMS</sequence>
<dbReference type="EMBL" id="JXTC01000177">
    <property type="protein sequence ID" value="PON83531.1"/>
    <property type="molecule type" value="Genomic_DNA"/>
</dbReference>
<evidence type="ECO:0000313" key="1">
    <source>
        <dbReference type="EMBL" id="PON83531.1"/>
    </source>
</evidence>
<gene>
    <name evidence="1" type="ORF">TorRG33x02_206860</name>
</gene>
<comment type="caution">
    <text evidence="1">The sequence shown here is derived from an EMBL/GenBank/DDBJ whole genome shotgun (WGS) entry which is preliminary data.</text>
</comment>
<dbReference type="Proteomes" id="UP000237000">
    <property type="component" value="Unassembled WGS sequence"/>
</dbReference>
<proteinExistence type="predicted"/>
<feature type="non-terminal residue" evidence="1">
    <location>
        <position position="1"/>
    </location>
</feature>
<reference evidence="2" key="1">
    <citation type="submission" date="2016-06" db="EMBL/GenBank/DDBJ databases">
        <title>Parallel loss of symbiosis genes in relatives of nitrogen-fixing non-legume Parasponia.</title>
        <authorList>
            <person name="Van Velzen R."/>
            <person name="Holmer R."/>
            <person name="Bu F."/>
            <person name="Rutten L."/>
            <person name="Van Zeijl A."/>
            <person name="Liu W."/>
            <person name="Santuari L."/>
            <person name="Cao Q."/>
            <person name="Sharma T."/>
            <person name="Shen D."/>
            <person name="Roswanjaya Y."/>
            <person name="Wardhani T."/>
            <person name="Kalhor M.S."/>
            <person name="Jansen J."/>
            <person name="Van den Hoogen J."/>
            <person name="Gungor B."/>
            <person name="Hartog M."/>
            <person name="Hontelez J."/>
            <person name="Verver J."/>
            <person name="Yang W.-C."/>
            <person name="Schijlen E."/>
            <person name="Repin R."/>
            <person name="Schilthuizen M."/>
            <person name="Schranz E."/>
            <person name="Heidstra R."/>
            <person name="Miyata K."/>
            <person name="Fedorova E."/>
            <person name="Kohlen W."/>
            <person name="Bisseling T."/>
            <person name="Smit S."/>
            <person name="Geurts R."/>
        </authorList>
    </citation>
    <scope>NUCLEOTIDE SEQUENCE [LARGE SCALE GENOMIC DNA]</scope>
    <source>
        <strain evidence="2">cv. RG33-2</strain>
    </source>
</reference>
<keyword evidence="2" id="KW-1185">Reference proteome</keyword>
<organism evidence="1 2">
    <name type="scientific">Trema orientale</name>
    <name type="common">Charcoal tree</name>
    <name type="synonym">Celtis orientalis</name>
    <dbReference type="NCBI Taxonomy" id="63057"/>
    <lineage>
        <taxon>Eukaryota</taxon>
        <taxon>Viridiplantae</taxon>
        <taxon>Streptophyta</taxon>
        <taxon>Embryophyta</taxon>
        <taxon>Tracheophyta</taxon>
        <taxon>Spermatophyta</taxon>
        <taxon>Magnoliopsida</taxon>
        <taxon>eudicotyledons</taxon>
        <taxon>Gunneridae</taxon>
        <taxon>Pentapetalae</taxon>
        <taxon>rosids</taxon>
        <taxon>fabids</taxon>
        <taxon>Rosales</taxon>
        <taxon>Cannabaceae</taxon>
        <taxon>Trema</taxon>
    </lineage>
</organism>
<protein>
    <submittedName>
        <fullName evidence="1">Uncharacterized protein</fullName>
    </submittedName>
</protein>
<name>A0A2P5EDA2_TREOI</name>